<dbReference type="InParanoid" id="A0A369J394"/>
<evidence type="ECO:0000256" key="1">
    <source>
        <dbReference type="SAM" id="MobiDB-lite"/>
    </source>
</evidence>
<feature type="region of interest" description="Disordered" evidence="1">
    <location>
        <begin position="118"/>
        <end position="137"/>
    </location>
</feature>
<name>A0A369J394_HYPMA</name>
<dbReference type="EMBL" id="LUEZ02000124">
    <property type="protein sequence ID" value="RDB16501.1"/>
    <property type="molecule type" value="Genomic_DNA"/>
</dbReference>
<organism evidence="2 3">
    <name type="scientific">Hypsizygus marmoreus</name>
    <name type="common">White beech mushroom</name>
    <name type="synonym">Agaricus marmoreus</name>
    <dbReference type="NCBI Taxonomy" id="39966"/>
    <lineage>
        <taxon>Eukaryota</taxon>
        <taxon>Fungi</taxon>
        <taxon>Dikarya</taxon>
        <taxon>Basidiomycota</taxon>
        <taxon>Agaricomycotina</taxon>
        <taxon>Agaricomycetes</taxon>
        <taxon>Agaricomycetidae</taxon>
        <taxon>Agaricales</taxon>
        <taxon>Tricholomatineae</taxon>
        <taxon>Lyophyllaceae</taxon>
        <taxon>Hypsizygus</taxon>
    </lineage>
</organism>
<evidence type="ECO:0000313" key="2">
    <source>
        <dbReference type="EMBL" id="RDB16501.1"/>
    </source>
</evidence>
<dbReference type="Proteomes" id="UP000076154">
    <property type="component" value="Unassembled WGS sequence"/>
</dbReference>
<gene>
    <name evidence="2" type="ORF">Hypma_002953</name>
</gene>
<accession>A0A369J394</accession>
<reference evidence="2" key="1">
    <citation type="submission" date="2018-04" db="EMBL/GenBank/DDBJ databases">
        <title>Whole genome sequencing of Hypsizygus marmoreus.</title>
        <authorList>
            <person name="Choi I.-G."/>
            <person name="Min B."/>
            <person name="Kim J.-G."/>
            <person name="Kim S."/>
            <person name="Oh Y.-L."/>
            <person name="Kong W.-S."/>
            <person name="Park H."/>
            <person name="Jeong J."/>
            <person name="Song E.-S."/>
        </authorList>
    </citation>
    <scope>NUCLEOTIDE SEQUENCE [LARGE SCALE GENOMIC DNA]</scope>
    <source>
        <strain evidence="2">51987-8</strain>
    </source>
</reference>
<protein>
    <submittedName>
        <fullName evidence="2">Uncharacterized protein</fullName>
    </submittedName>
</protein>
<sequence>MQEREMIYEGEVTSIRPSVYALNDARPSCSSVCLNPWETPTTFLAIPSSHIVSSSPTTLSLSRPPLVKHPFLLFRLPTRFVFFPAYASSPAVFLSGFRLTGTIISTLVLTCPRARSTHRLDRPGMTPGNHAPRHTGRTRPFMISLPFSSFAYSFHVFADVPQSRASVASLGELCRAHGHPMTTASSRNTSTSSSRFQLPASLLFFFSSAQGLFHSDHANTTDSGR</sequence>
<evidence type="ECO:0000313" key="3">
    <source>
        <dbReference type="Proteomes" id="UP000076154"/>
    </source>
</evidence>
<proteinExistence type="predicted"/>
<dbReference type="AlphaFoldDB" id="A0A369J394"/>
<comment type="caution">
    <text evidence="2">The sequence shown here is derived from an EMBL/GenBank/DDBJ whole genome shotgun (WGS) entry which is preliminary data.</text>
</comment>
<keyword evidence="3" id="KW-1185">Reference proteome</keyword>